<gene>
    <name evidence="2" type="ORF">ACFSUF_19870</name>
</gene>
<protein>
    <submittedName>
        <fullName evidence="2">Uncharacterized protein</fullName>
    </submittedName>
</protein>
<feature type="region of interest" description="Disordered" evidence="1">
    <location>
        <begin position="148"/>
        <end position="169"/>
    </location>
</feature>
<organism evidence="2 3">
    <name type="scientific">Paenibacillus gansuensis</name>
    <dbReference type="NCBI Taxonomy" id="306542"/>
    <lineage>
        <taxon>Bacteria</taxon>
        <taxon>Bacillati</taxon>
        <taxon>Bacillota</taxon>
        <taxon>Bacilli</taxon>
        <taxon>Bacillales</taxon>
        <taxon>Paenibacillaceae</taxon>
        <taxon>Paenibacillus</taxon>
    </lineage>
</organism>
<evidence type="ECO:0000313" key="3">
    <source>
        <dbReference type="Proteomes" id="UP001597541"/>
    </source>
</evidence>
<reference evidence="3" key="1">
    <citation type="journal article" date="2019" name="Int. J. Syst. Evol. Microbiol.">
        <title>The Global Catalogue of Microorganisms (GCM) 10K type strain sequencing project: providing services to taxonomists for standard genome sequencing and annotation.</title>
        <authorList>
            <consortium name="The Broad Institute Genomics Platform"/>
            <consortium name="The Broad Institute Genome Sequencing Center for Infectious Disease"/>
            <person name="Wu L."/>
            <person name="Ma J."/>
        </authorList>
    </citation>
    <scope>NUCLEOTIDE SEQUENCE [LARGE SCALE GENOMIC DNA]</scope>
    <source>
        <strain evidence="3">KCTC 3950</strain>
    </source>
</reference>
<proteinExistence type="predicted"/>
<evidence type="ECO:0000313" key="2">
    <source>
        <dbReference type="EMBL" id="MFD2614674.1"/>
    </source>
</evidence>
<dbReference type="RefSeq" id="WP_377605779.1">
    <property type="nucleotide sequence ID" value="NZ_JBHUME010000013.1"/>
</dbReference>
<name>A0ABW5PJF1_9BACL</name>
<accession>A0ABW5PJF1</accession>
<evidence type="ECO:0000256" key="1">
    <source>
        <dbReference type="SAM" id="MobiDB-lite"/>
    </source>
</evidence>
<dbReference type="EMBL" id="JBHUME010000013">
    <property type="protein sequence ID" value="MFD2614674.1"/>
    <property type="molecule type" value="Genomic_DNA"/>
</dbReference>
<comment type="caution">
    <text evidence="2">The sequence shown here is derived from an EMBL/GenBank/DDBJ whole genome shotgun (WGS) entry which is preliminary data.</text>
</comment>
<dbReference type="Proteomes" id="UP001597541">
    <property type="component" value="Unassembled WGS sequence"/>
</dbReference>
<keyword evidence="3" id="KW-1185">Reference proteome</keyword>
<sequence>MGKATRSGYGFGMNEREARRDFIDELNRLYGEDSYQGGGNDIREWVDSKCLQKPVHATAPKKTKAVKVMPRADGKLVNGFIVTTETPELIRRQVMASFRNETVPDVIEEYAMTQGEAKKKADEIAREQYAEVHVLPARLWQDARTKRLSKPERTLEVKPSGGQEEKPGKWRFIVEVAD</sequence>